<feature type="domain" description="NB-ARC" evidence="7">
    <location>
        <begin position="190"/>
        <end position="363"/>
    </location>
</feature>
<organism evidence="11 12">
    <name type="scientific">Digitaria exilis</name>
    <dbReference type="NCBI Taxonomy" id="1010633"/>
    <lineage>
        <taxon>Eukaryota</taxon>
        <taxon>Viridiplantae</taxon>
        <taxon>Streptophyta</taxon>
        <taxon>Embryophyta</taxon>
        <taxon>Tracheophyta</taxon>
        <taxon>Spermatophyta</taxon>
        <taxon>Magnoliopsida</taxon>
        <taxon>Liliopsida</taxon>
        <taxon>Poales</taxon>
        <taxon>Poaceae</taxon>
        <taxon>PACMAD clade</taxon>
        <taxon>Panicoideae</taxon>
        <taxon>Panicodae</taxon>
        <taxon>Paniceae</taxon>
        <taxon>Anthephorinae</taxon>
        <taxon>Digitaria</taxon>
    </lineage>
</organism>
<dbReference type="Gene3D" id="3.40.50.300">
    <property type="entry name" value="P-loop containing nucleotide triphosphate hydrolases"/>
    <property type="match status" value="1"/>
</dbReference>
<reference evidence="11" key="1">
    <citation type="submission" date="2020-07" db="EMBL/GenBank/DDBJ databases">
        <title>Genome sequence and genetic diversity analysis of an under-domesticated orphan crop, white fonio (Digitaria exilis).</title>
        <authorList>
            <person name="Bennetzen J.L."/>
            <person name="Chen S."/>
            <person name="Ma X."/>
            <person name="Wang X."/>
            <person name="Yssel A.E.J."/>
            <person name="Chaluvadi S.R."/>
            <person name="Johnson M."/>
            <person name="Gangashetty P."/>
            <person name="Hamidou F."/>
            <person name="Sanogo M.D."/>
            <person name="Zwaenepoel A."/>
            <person name="Wallace J."/>
            <person name="Van De Peer Y."/>
            <person name="Van Deynze A."/>
        </authorList>
    </citation>
    <scope>NUCLEOTIDE SEQUENCE</scope>
    <source>
        <tissue evidence="11">Leaves</tissue>
    </source>
</reference>
<keyword evidence="3" id="KW-0677">Repeat</keyword>
<accession>A0A835DT00</accession>
<proteinExistence type="inferred from homology"/>
<evidence type="ECO:0000259" key="10">
    <source>
        <dbReference type="Pfam" id="PF23598"/>
    </source>
</evidence>
<feature type="domain" description="Disease resistance protein winged helix" evidence="9">
    <location>
        <begin position="457"/>
        <end position="529"/>
    </location>
</feature>
<keyword evidence="12" id="KW-1185">Reference proteome</keyword>
<keyword evidence="4" id="KW-0547">Nucleotide-binding</keyword>
<dbReference type="SUPFAM" id="SSF52540">
    <property type="entry name" value="P-loop containing nucleoside triphosphate hydrolases"/>
    <property type="match status" value="1"/>
</dbReference>
<comment type="caution">
    <text evidence="11">The sequence shown here is derived from an EMBL/GenBank/DDBJ whole genome shotgun (WGS) entry which is preliminary data.</text>
</comment>
<dbReference type="InterPro" id="IPR032675">
    <property type="entry name" value="LRR_dom_sf"/>
</dbReference>
<evidence type="ECO:0000256" key="1">
    <source>
        <dbReference type="ARBA" id="ARBA00008894"/>
    </source>
</evidence>
<dbReference type="GO" id="GO:0002758">
    <property type="term" value="P:innate immune response-activating signaling pathway"/>
    <property type="evidence" value="ECO:0007669"/>
    <property type="project" value="UniProtKB-ARBA"/>
</dbReference>
<evidence type="ECO:0000256" key="4">
    <source>
        <dbReference type="ARBA" id="ARBA00022741"/>
    </source>
</evidence>
<dbReference type="GO" id="GO:0043531">
    <property type="term" value="F:ADP binding"/>
    <property type="evidence" value="ECO:0007669"/>
    <property type="project" value="InterPro"/>
</dbReference>
<dbReference type="InterPro" id="IPR044974">
    <property type="entry name" value="Disease_R_plants"/>
</dbReference>
<dbReference type="Proteomes" id="UP000636709">
    <property type="component" value="Unassembled WGS sequence"/>
</dbReference>
<dbReference type="Pfam" id="PF18052">
    <property type="entry name" value="Rx_N"/>
    <property type="match status" value="1"/>
</dbReference>
<dbReference type="FunFam" id="1.10.10.10:FF:000322">
    <property type="entry name" value="Probable disease resistance protein At1g63360"/>
    <property type="match status" value="1"/>
</dbReference>
<sequence>MGALPAKVLQLLYDEYKLQISVEADVGSLVEELNNMHTALSKLSQVPRDKPDDEAKLWAHDFREASYDIEDILDTFLVRVHGGPDKVPRRQRRRLISKMAEWFCSGKKVLARHEIATTIVDIRKRLDQIQGRHERYRVDHLVEKTHGATSTINLRISALLKKASDLIGIDEPRDTVIDMLSQGKNNDKFSKKVKIVCIVGSGGLGKTTLAKAAYDKIKLQFDCWALVSVGQNPDHTKVLRELLVDLIKNEVEKTTIDQDKNTIIDHDNKRYPISADTMGLTADELIIRICEFLDGKRWFIVVDDIWDGKIWVEAIEQAFVASNPGSRIIVTTRKSEVAKNIGVDEQYPIQPLSEGYSKMLLSKISGIEDKLLDHDDVVKKILDKCDGVPLAITAIASVLATKPRHEWSNVYNSIFFNSSVGFGAETNPRLNNVKKILSFSYYDLPFHLRTCMLYLSVFPEDDYVDKNMLIWRWIAEGLVHTETENGNNDLFKVGERYFHELISRCLIQPIEDGGVLVGCHVHDFVLHLIRELSREEDFVSVLDGEQRSLSLPQGKVRRLALQNILDTKNRGTVKVDDLRMPVARSFNAMYTNMVTPTDGFELLRVLALEYCWVKEDYLKLIGKLRHLRYLGLTGTRIRNLPEEVGHLKFLQTLMLHETGIEELPRSLEQLTQLMCLRGDEKTRVPEWIGKLTSLLELRMYPGAEGKCFVQELGKLRHIRVLKAEINLKDEGEERDLLESLSKLEEAESIVVSTMGVIKLREGVMQPILVLNCKNVRVLDLRALIFPRRPACINAQDLPELNKLSLCVGVLEQDDVQIIGMFQQLLDLSISGPVPDGCDSIIVSSEAGFQNLATLSYSANIKFVAGAMPRLENIKLWINAYDVLDVRNHVLGLGLGNIYSLQQVTAIIVCSNCFRAEVEEMEAAVSHVVDIHPNWPTLYMMRYGEEGMATTDSGLLDRWKIKVPSDHELIG</sequence>
<dbReference type="InterPro" id="IPR058922">
    <property type="entry name" value="WHD_DRP"/>
</dbReference>
<protein>
    <submittedName>
        <fullName evidence="11">Uncharacterized protein</fullName>
    </submittedName>
</protein>
<dbReference type="PANTHER" id="PTHR23155">
    <property type="entry name" value="DISEASE RESISTANCE PROTEIN RP"/>
    <property type="match status" value="1"/>
</dbReference>
<dbReference type="Gene3D" id="3.80.10.10">
    <property type="entry name" value="Ribonuclease Inhibitor"/>
    <property type="match status" value="1"/>
</dbReference>
<dbReference type="PRINTS" id="PR00364">
    <property type="entry name" value="DISEASERSIST"/>
</dbReference>
<dbReference type="InterPro" id="IPR038005">
    <property type="entry name" value="RX-like_CC"/>
</dbReference>
<dbReference type="AlphaFoldDB" id="A0A835DT00"/>
<dbReference type="Gene3D" id="1.10.10.10">
    <property type="entry name" value="Winged helix-like DNA-binding domain superfamily/Winged helix DNA-binding domain"/>
    <property type="match status" value="1"/>
</dbReference>
<dbReference type="InterPro" id="IPR036388">
    <property type="entry name" value="WH-like_DNA-bd_sf"/>
</dbReference>
<evidence type="ECO:0000256" key="6">
    <source>
        <dbReference type="ARBA" id="ARBA00023054"/>
    </source>
</evidence>
<dbReference type="OrthoDB" id="694647at2759"/>
<feature type="domain" description="Disease resistance N-terminal" evidence="8">
    <location>
        <begin position="2"/>
        <end position="86"/>
    </location>
</feature>
<dbReference type="SUPFAM" id="SSF52058">
    <property type="entry name" value="L domain-like"/>
    <property type="match status" value="1"/>
</dbReference>
<evidence type="ECO:0000259" key="8">
    <source>
        <dbReference type="Pfam" id="PF18052"/>
    </source>
</evidence>
<keyword evidence="6" id="KW-0175">Coiled coil</keyword>
<dbReference type="CDD" id="cd14798">
    <property type="entry name" value="RX-CC_like"/>
    <property type="match status" value="1"/>
</dbReference>
<comment type="similarity">
    <text evidence="1">Belongs to the disease resistance NB-LRR family.</text>
</comment>
<evidence type="ECO:0000313" key="12">
    <source>
        <dbReference type="Proteomes" id="UP000636709"/>
    </source>
</evidence>
<dbReference type="GO" id="GO:0042742">
    <property type="term" value="P:defense response to bacterium"/>
    <property type="evidence" value="ECO:0007669"/>
    <property type="project" value="UniProtKB-ARBA"/>
</dbReference>
<dbReference type="Gene3D" id="1.10.8.430">
    <property type="entry name" value="Helical domain of apoptotic protease-activating factors"/>
    <property type="match status" value="1"/>
</dbReference>
<dbReference type="InterPro" id="IPR027417">
    <property type="entry name" value="P-loop_NTPase"/>
</dbReference>
<evidence type="ECO:0000313" key="11">
    <source>
        <dbReference type="EMBL" id="KAF8644871.1"/>
    </source>
</evidence>
<dbReference type="Gene3D" id="1.20.5.4130">
    <property type="match status" value="1"/>
</dbReference>
<dbReference type="GO" id="GO:0009626">
    <property type="term" value="P:plant-type hypersensitive response"/>
    <property type="evidence" value="ECO:0007669"/>
    <property type="project" value="UniProtKB-ARBA"/>
</dbReference>
<dbReference type="InterPro" id="IPR041118">
    <property type="entry name" value="Rx_N"/>
</dbReference>
<dbReference type="InterPro" id="IPR042197">
    <property type="entry name" value="Apaf_helical"/>
</dbReference>
<dbReference type="Pfam" id="PF23559">
    <property type="entry name" value="WHD_DRP"/>
    <property type="match status" value="1"/>
</dbReference>
<evidence type="ECO:0000256" key="5">
    <source>
        <dbReference type="ARBA" id="ARBA00022821"/>
    </source>
</evidence>
<dbReference type="PANTHER" id="PTHR23155:SF1116">
    <property type="entry name" value="OS12G0273300 PROTEIN"/>
    <property type="match status" value="1"/>
</dbReference>
<evidence type="ECO:0000256" key="2">
    <source>
        <dbReference type="ARBA" id="ARBA00022614"/>
    </source>
</evidence>
<dbReference type="Pfam" id="PF23598">
    <property type="entry name" value="LRR_14"/>
    <property type="match status" value="1"/>
</dbReference>
<dbReference type="Pfam" id="PF00931">
    <property type="entry name" value="NB-ARC"/>
    <property type="match status" value="1"/>
</dbReference>
<keyword evidence="5" id="KW-0611">Plant defense</keyword>
<name>A0A835DT00_9POAL</name>
<dbReference type="InterPro" id="IPR055414">
    <property type="entry name" value="LRR_R13L4/SHOC2-like"/>
</dbReference>
<evidence type="ECO:0000259" key="9">
    <source>
        <dbReference type="Pfam" id="PF23559"/>
    </source>
</evidence>
<feature type="domain" description="Disease resistance R13L4/SHOC-2-like LRR" evidence="10">
    <location>
        <begin position="584"/>
        <end position="937"/>
    </location>
</feature>
<evidence type="ECO:0000256" key="3">
    <source>
        <dbReference type="ARBA" id="ARBA00022737"/>
    </source>
</evidence>
<gene>
    <name evidence="11" type="ORF">HU200_066297</name>
</gene>
<evidence type="ECO:0000259" key="7">
    <source>
        <dbReference type="Pfam" id="PF00931"/>
    </source>
</evidence>
<dbReference type="InterPro" id="IPR002182">
    <property type="entry name" value="NB-ARC"/>
</dbReference>
<keyword evidence="2" id="KW-0433">Leucine-rich repeat</keyword>
<dbReference type="EMBL" id="JACEFO010003045">
    <property type="protein sequence ID" value="KAF8644871.1"/>
    <property type="molecule type" value="Genomic_DNA"/>
</dbReference>